<dbReference type="GO" id="GO:0003735">
    <property type="term" value="F:structural constituent of ribosome"/>
    <property type="evidence" value="ECO:0007669"/>
    <property type="project" value="InterPro"/>
</dbReference>
<dbReference type="GO" id="GO:0022625">
    <property type="term" value="C:cytosolic large ribosomal subunit"/>
    <property type="evidence" value="ECO:0007669"/>
    <property type="project" value="TreeGrafter"/>
</dbReference>
<dbReference type="GO" id="GO:0002181">
    <property type="term" value="P:cytoplasmic translation"/>
    <property type="evidence" value="ECO:0007669"/>
    <property type="project" value="TreeGrafter"/>
</dbReference>
<organism evidence="2 3">
    <name type="scientific">Trichonephila clavata</name>
    <name type="common">Joro spider</name>
    <name type="synonym">Nephila clavata</name>
    <dbReference type="NCBI Taxonomy" id="2740835"/>
    <lineage>
        <taxon>Eukaryota</taxon>
        <taxon>Metazoa</taxon>
        <taxon>Ecdysozoa</taxon>
        <taxon>Arthropoda</taxon>
        <taxon>Chelicerata</taxon>
        <taxon>Arachnida</taxon>
        <taxon>Araneae</taxon>
        <taxon>Araneomorphae</taxon>
        <taxon>Entelegynae</taxon>
        <taxon>Araneoidea</taxon>
        <taxon>Nephilidae</taxon>
        <taxon>Trichonephila</taxon>
    </lineage>
</organism>
<dbReference type="PANTHER" id="PTHR10715:SF0">
    <property type="entry name" value="LARGE RIBOSOMAL SUBUNIT PROTEIN EL6"/>
    <property type="match status" value="1"/>
</dbReference>
<proteinExistence type="predicted"/>
<keyword evidence="2" id="KW-0689">Ribosomal protein</keyword>
<keyword evidence="2" id="KW-0687">Ribonucleoprotein</keyword>
<dbReference type="Proteomes" id="UP000887116">
    <property type="component" value="Unassembled WGS sequence"/>
</dbReference>
<accession>A0A8X6H7K2</accession>
<sequence length="150" mass="16954">MAEPAKKNANADAGEKRPNPPRIVLPGGVTRYNQSRSLWCVRRKLLKLKAKGVKIPEPKPEFIIKPIGGEKNGGTRKVYLKKEKRLYATEGGHSKNRLGPRKRCVKYRKQQLRSTITPGTVLIMVAGKHRGKSSFLEAVEYWFVACNWSL</sequence>
<dbReference type="PANTHER" id="PTHR10715">
    <property type="entry name" value="60S RIBOSOMAL PROTEIN L6"/>
    <property type="match status" value="1"/>
</dbReference>
<evidence type="ECO:0000313" key="3">
    <source>
        <dbReference type="Proteomes" id="UP000887116"/>
    </source>
</evidence>
<gene>
    <name evidence="2" type="ORF">TNCT_557871</name>
</gene>
<dbReference type="GO" id="GO:0000027">
    <property type="term" value="P:ribosomal large subunit assembly"/>
    <property type="evidence" value="ECO:0007669"/>
    <property type="project" value="TreeGrafter"/>
</dbReference>
<dbReference type="OrthoDB" id="2436667at2759"/>
<reference evidence="2" key="1">
    <citation type="submission" date="2020-07" db="EMBL/GenBank/DDBJ databases">
        <title>Multicomponent nature underlies the extraordinary mechanical properties of spider dragline silk.</title>
        <authorList>
            <person name="Kono N."/>
            <person name="Nakamura H."/>
            <person name="Mori M."/>
            <person name="Yoshida Y."/>
            <person name="Ohtoshi R."/>
            <person name="Malay A.D."/>
            <person name="Moran D.A.P."/>
            <person name="Tomita M."/>
            <person name="Numata K."/>
            <person name="Arakawa K."/>
        </authorList>
    </citation>
    <scope>NUCLEOTIDE SEQUENCE</scope>
</reference>
<dbReference type="AlphaFoldDB" id="A0A8X6H7K2"/>
<name>A0A8X6H7K2_TRICU</name>
<evidence type="ECO:0000313" key="2">
    <source>
        <dbReference type="EMBL" id="GFR16670.1"/>
    </source>
</evidence>
<comment type="caution">
    <text evidence="2">The sequence shown here is derived from an EMBL/GenBank/DDBJ whole genome shotgun (WGS) entry which is preliminary data.</text>
</comment>
<dbReference type="InterPro" id="IPR000915">
    <property type="entry name" value="60S_ribosomal_eL6"/>
</dbReference>
<dbReference type="EMBL" id="BMAO01027425">
    <property type="protein sequence ID" value="GFR16670.1"/>
    <property type="molecule type" value="Genomic_DNA"/>
</dbReference>
<dbReference type="GO" id="GO:0003723">
    <property type="term" value="F:RNA binding"/>
    <property type="evidence" value="ECO:0007669"/>
    <property type="project" value="TreeGrafter"/>
</dbReference>
<feature type="region of interest" description="Disordered" evidence="1">
    <location>
        <begin position="1"/>
        <end position="24"/>
    </location>
</feature>
<keyword evidence="3" id="KW-1185">Reference proteome</keyword>
<evidence type="ECO:0000256" key="1">
    <source>
        <dbReference type="SAM" id="MobiDB-lite"/>
    </source>
</evidence>
<protein>
    <submittedName>
        <fullName evidence="2">60S ribosomal protein L6</fullName>
    </submittedName>
</protein>